<dbReference type="SUPFAM" id="SSF51905">
    <property type="entry name" value="FAD/NAD(P)-binding domain"/>
    <property type="match status" value="1"/>
</dbReference>
<comment type="caution">
    <text evidence="4">The sequence shown here is derived from an EMBL/GenBank/DDBJ whole genome shotgun (WGS) entry which is preliminary data.</text>
</comment>
<dbReference type="Pfam" id="PF01494">
    <property type="entry name" value="FAD_binding_3"/>
    <property type="match status" value="1"/>
</dbReference>
<dbReference type="Proteomes" id="UP001238450">
    <property type="component" value="Unassembled WGS sequence"/>
</dbReference>
<evidence type="ECO:0000259" key="3">
    <source>
        <dbReference type="Pfam" id="PF01494"/>
    </source>
</evidence>
<evidence type="ECO:0000313" key="5">
    <source>
        <dbReference type="Proteomes" id="UP001238450"/>
    </source>
</evidence>
<evidence type="ECO:0000256" key="2">
    <source>
        <dbReference type="ARBA" id="ARBA00023033"/>
    </source>
</evidence>
<dbReference type="RefSeq" id="WP_307253542.1">
    <property type="nucleotide sequence ID" value="NZ_JAUSUV010000009.1"/>
</dbReference>
<keyword evidence="5" id="KW-1185">Reference proteome</keyword>
<keyword evidence="2" id="KW-0503">Monooxygenase</keyword>
<protein>
    <submittedName>
        <fullName evidence="4">2-polyprenyl-6-methoxyphenol hydroxylase-like FAD-dependent oxidoreductase</fullName>
    </submittedName>
</protein>
<dbReference type="PANTHER" id="PTHR13789:SF309">
    <property type="entry name" value="PUTATIVE (AFU_ORTHOLOGUE AFUA_6G14510)-RELATED"/>
    <property type="match status" value="1"/>
</dbReference>
<feature type="domain" description="FAD-binding" evidence="3">
    <location>
        <begin position="4"/>
        <end position="307"/>
    </location>
</feature>
<reference evidence="4 5" key="1">
    <citation type="submission" date="2023-07" db="EMBL/GenBank/DDBJ databases">
        <title>Genomic Encyclopedia of Type Strains, Phase IV (KMG-IV): sequencing the most valuable type-strain genomes for metagenomic binning, comparative biology and taxonomic classification.</title>
        <authorList>
            <person name="Goeker M."/>
        </authorList>
    </citation>
    <scope>NUCLEOTIDE SEQUENCE [LARGE SCALE GENOMIC DNA]</scope>
    <source>
        <strain evidence="4 5">DSM 46876</strain>
    </source>
</reference>
<dbReference type="EMBL" id="JAUSUV010000009">
    <property type="protein sequence ID" value="MDQ0418087.1"/>
    <property type="molecule type" value="Genomic_DNA"/>
</dbReference>
<evidence type="ECO:0000256" key="1">
    <source>
        <dbReference type="ARBA" id="ARBA00023002"/>
    </source>
</evidence>
<accession>A0AAJ1TJI9</accession>
<dbReference type="GO" id="GO:0004497">
    <property type="term" value="F:monooxygenase activity"/>
    <property type="evidence" value="ECO:0007669"/>
    <property type="project" value="UniProtKB-KW"/>
</dbReference>
<gene>
    <name evidence="4" type="ORF">J2Z48_002276</name>
</gene>
<dbReference type="InterPro" id="IPR050493">
    <property type="entry name" value="FAD-dep_Monooxygenase_BioMet"/>
</dbReference>
<dbReference type="NCBIfam" id="NF005243">
    <property type="entry name" value="PRK06753.1"/>
    <property type="match status" value="1"/>
</dbReference>
<proteinExistence type="predicted"/>
<name>A0AAJ1TJI9_9BACL</name>
<evidence type="ECO:0000313" key="4">
    <source>
        <dbReference type="EMBL" id="MDQ0418087.1"/>
    </source>
</evidence>
<dbReference type="Gene3D" id="3.50.50.60">
    <property type="entry name" value="FAD/NAD(P)-binding domain"/>
    <property type="match status" value="1"/>
</dbReference>
<sequence length="396" mass="44312">MKKKVIIIGGGIAGLSAAIALQKLGFDVNIYEEYPERKPAGAGIVLASNALKGLDHLGIYQLVKNHGRSIHGLTLLSEKGKHLSKQIIPSPFEQISIHRADLHLLLSSAVQPDTVYMGKKCIHFEQDETGVTVFFQDHSKATGDFLLATDGIHSVIRKNLLPSTQLRYAGYTCWRGVITQSNVNCIPEDATETWGIKGRFGIVPLPNQQIYWYALINAPYQSTRYSAYQAKDLFEHFKDYHDPIPSILNGNTNNKMIHNDIIDIPSLQRFAFHRILLMGDAAHAITPNLGQGACQAIEDAVVLAHCLKNNPSVHEAFSEFEAKRLKRTETISRYSRLVGKMAQVDNPFLSLLRNTLLKRIPKSVNRKQLEYLYKVDFNSHLGNITNNIEKTQEDGS</sequence>
<dbReference type="AlphaFoldDB" id="A0AAJ1TJI9"/>
<dbReference type="GO" id="GO:0071949">
    <property type="term" value="F:FAD binding"/>
    <property type="evidence" value="ECO:0007669"/>
    <property type="project" value="InterPro"/>
</dbReference>
<dbReference type="PANTHER" id="PTHR13789">
    <property type="entry name" value="MONOOXYGENASE"/>
    <property type="match status" value="1"/>
</dbReference>
<dbReference type="PRINTS" id="PR00420">
    <property type="entry name" value="RNGMNOXGNASE"/>
</dbReference>
<dbReference type="InterPro" id="IPR002938">
    <property type="entry name" value="FAD-bd"/>
</dbReference>
<keyword evidence="1" id="KW-0560">Oxidoreductase</keyword>
<dbReference type="InterPro" id="IPR036188">
    <property type="entry name" value="FAD/NAD-bd_sf"/>
</dbReference>
<organism evidence="4 5">
    <name type="scientific">Croceifilum oryzae</name>
    <dbReference type="NCBI Taxonomy" id="1553429"/>
    <lineage>
        <taxon>Bacteria</taxon>
        <taxon>Bacillati</taxon>
        <taxon>Bacillota</taxon>
        <taxon>Bacilli</taxon>
        <taxon>Bacillales</taxon>
        <taxon>Thermoactinomycetaceae</taxon>
        <taxon>Croceifilum</taxon>
    </lineage>
</organism>